<evidence type="ECO:0000256" key="3">
    <source>
        <dbReference type="ARBA" id="ARBA00022448"/>
    </source>
</evidence>
<keyword evidence="4" id="KW-1003">Cell membrane</keyword>
<dbReference type="STRING" id="990268.JCM19235_5772"/>
<feature type="transmembrane region" description="Helical" evidence="9">
    <location>
        <begin position="52"/>
        <end position="74"/>
    </location>
</feature>
<evidence type="ECO:0000256" key="2">
    <source>
        <dbReference type="ARBA" id="ARBA00010072"/>
    </source>
</evidence>
<dbReference type="GO" id="GO:0022857">
    <property type="term" value="F:transmembrane transporter activity"/>
    <property type="evidence" value="ECO:0007669"/>
    <property type="project" value="InterPro"/>
</dbReference>
<dbReference type="PANTHER" id="PTHR30614:SF0">
    <property type="entry name" value="L-CYSTINE TRANSPORT SYSTEM PERMEASE PROTEIN TCYL"/>
    <property type="match status" value="1"/>
</dbReference>
<reference evidence="11 12" key="2">
    <citation type="submission" date="2014-09" db="EMBL/GenBank/DDBJ databases">
        <authorList>
            <consortium name="NBRP consortium"/>
            <person name="Sawabe T."/>
            <person name="Meirelles P."/>
            <person name="Nakanishi M."/>
            <person name="Sayaka M."/>
            <person name="Hattori M."/>
            <person name="Ohkuma M."/>
        </authorList>
    </citation>
    <scope>NUCLEOTIDE SEQUENCE [LARGE SCALE GENOMIC DNA]</scope>
    <source>
        <strain evidence="12">JCM19235</strain>
    </source>
</reference>
<evidence type="ECO:0000256" key="6">
    <source>
        <dbReference type="ARBA" id="ARBA00022970"/>
    </source>
</evidence>
<evidence type="ECO:0000313" key="12">
    <source>
        <dbReference type="Proteomes" id="UP000029228"/>
    </source>
</evidence>
<evidence type="ECO:0000256" key="9">
    <source>
        <dbReference type="RuleBase" id="RU363032"/>
    </source>
</evidence>
<dbReference type="SUPFAM" id="SSF161098">
    <property type="entry name" value="MetI-like"/>
    <property type="match status" value="1"/>
</dbReference>
<dbReference type="OrthoDB" id="9809799at2"/>
<dbReference type="PROSITE" id="PS50928">
    <property type="entry name" value="ABC_TM1"/>
    <property type="match status" value="1"/>
</dbReference>
<dbReference type="GO" id="GO:0043190">
    <property type="term" value="C:ATP-binding cassette (ABC) transporter complex"/>
    <property type="evidence" value="ECO:0007669"/>
    <property type="project" value="InterPro"/>
</dbReference>
<dbReference type="GO" id="GO:0006865">
    <property type="term" value="P:amino acid transport"/>
    <property type="evidence" value="ECO:0007669"/>
    <property type="project" value="UniProtKB-KW"/>
</dbReference>
<sequence length="221" mass="24695">MNEWQIIWDQREIFTYGLFTTVMLFASASTISFFMGLALLSVLENGSKGLCYCVRGSINIMRTLPFLILAYLLYYGLPQIGIRMDAITAGLVSLCLYHSTYFCEIFRGVRKDMDEGYIEAAKSCGFSKFKIFTRVIAPNVLFKSIPLIANQLIICLKDTAFLSIITVSEITAAANSIQSTYFIPLNAFIVAIGLYWMVSIAVEQVTKLALSKVQQRGLSHA</sequence>
<evidence type="ECO:0000256" key="8">
    <source>
        <dbReference type="ARBA" id="ARBA00023136"/>
    </source>
</evidence>
<comment type="subcellular location">
    <subcellularLocation>
        <location evidence="1">Cell inner membrane</location>
        <topology evidence="1">Multi-pass membrane protein</topology>
    </subcellularLocation>
    <subcellularLocation>
        <location evidence="9">Cell membrane</location>
        <topology evidence="9">Multi-pass membrane protein</topology>
    </subcellularLocation>
</comment>
<dbReference type="InterPro" id="IPR035906">
    <property type="entry name" value="MetI-like_sf"/>
</dbReference>
<evidence type="ECO:0000259" key="10">
    <source>
        <dbReference type="PROSITE" id="PS50928"/>
    </source>
</evidence>
<name>A0A090RRM8_9VIBR</name>
<dbReference type="Pfam" id="PF00528">
    <property type="entry name" value="BPD_transp_1"/>
    <property type="match status" value="1"/>
</dbReference>
<dbReference type="CDD" id="cd06261">
    <property type="entry name" value="TM_PBP2"/>
    <property type="match status" value="1"/>
</dbReference>
<evidence type="ECO:0000256" key="1">
    <source>
        <dbReference type="ARBA" id="ARBA00004429"/>
    </source>
</evidence>
<keyword evidence="8 9" id="KW-0472">Membrane</keyword>
<dbReference type="InterPro" id="IPR043429">
    <property type="entry name" value="ArtM/GltK/GlnP/TcyL/YhdX-like"/>
</dbReference>
<dbReference type="Gene3D" id="1.10.3720.10">
    <property type="entry name" value="MetI-like"/>
    <property type="match status" value="1"/>
</dbReference>
<dbReference type="NCBIfam" id="TIGR01726">
    <property type="entry name" value="HEQRo_perm_3TM"/>
    <property type="match status" value="1"/>
</dbReference>
<dbReference type="AlphaFoldDB" id="A0A090RRM8"/>
<reference evidence="11 12" key="1">
    <citation type="submission" date="2014-09" db="EMBL/GenBank/DDBJ databases">
        <title>Vibrio maritimus JCM 19235. (C45) whole genome shotgun sequence.</title>
        <authorList>
            <person name="Sawabe T."/>
            <person name="Meirelles P."/>
            <person name="Nakanishi M."/>
            <person name="Sayaka M."/>
            <person name="Hattori M."/>
            <person name="Ohkuma M."/>
        </authorList>
    </citation>
    <scope>NUCLEOTIDE SEQUENCE [LARGE SCALE GENOMIC DNA]</scope>
    <source>
        <strain evidence="12">JCM19235</strain>
    </source>
</reference>
<keyword evidence="7 9" id="KW-1133">Transmembrane helix</keyword>
<dbReference type="PANTHER" id="PTHR30614">
    <property type="entry name" value="MEMBRANE COMPONENT OF AMINO ACID ABC TRANSPORTER"/>
    <property type="match status" value="1"/>
</dbReference>
<proteinExistence type="inferred from homology"/>
<comment type="caution">
    <text evidence="11">The sequence shown here is derived from an EMBL/GenBank/DDBJ whole genome shotgun (WGS) entry which is preliminary data.</text>
</comment>
<evidence type="ECO:0000256" key="4">
    <source>
        <dbReference type="ARBA" id="ARBA00022475"/>
    </source>
</evidence>
<accession>A0A090RRM8</accession>
<keyword evidence="3 9" id="KW-0813">Transport</keyword>
<evidence type="ECO:0000256" key="5">
    <source>
        <dbReference type="ARBA" id="ARBA00022692"/>
    </source>
</evidence>
<keyword evidence="6" id="KW-0029">Amino-acid transport</keyword>
<keyword evidence="5 9" id="KW-0812">Transmembrane</keyword>
<dbReference type="InterPro" id="IPR000515">
    <property type="entry name" value="MetI-like"/>
</dbReference>
<feature type="domain" description="ABC transmembrane type-1" evidence="10">
    <location>
        <begin position="18"/>
        <end position="206"/>
    </location>
</feature>
<organism evidence="11 12">
    <name type="scientific">Vibrio maritimus</name>
    <dbReference type="NCBI Taxonomy" id="990268"/>
    <lineage>
        <taxon>Bacteria</taxon>
        <taxon>Pseudomonadati</taxon>
        <taxon>Pseudomonadota</taxon>
        <taxon>Gammaproteobacteria</taxon>
        <taxon>Vibrionales</taxon>
        <taxon>Vibrionaceae</taxon>
        <taxon>Vibrio</taxon>
    </lineage>
</organism>
<protein>
    <submittedName>
        <fullName evidence="11">Amino acid ABC transporter permease protein 3-TM region His/Glu/Gln/Arg/opine</fullName>
    </submittedName>
</protein>
<comment type="similarity">
    <text evidence="2">Belongs to the binding-protein-dependent transport system permease family. HisMQ subfamily.</text>
</comment>
<feature type="transmembrane region" description="Helical" evidence="9">
    <location>
        <begin position="181"/>
        <end position="202"/>
    </location>
</feature>
<dbReference type="EMBL" id="BBMR01000001">
    <property type="protein sequence ID" value="GAL17223.1"/>
    <property type="molecule type" value="Genomic_DNA"/>
</dbReference>
<dbReference type="InterPro" id="IPR010065">
    <property type="entry name" value="AA_ABC_transptr_permease_3TM"/>
</dbReference>
<gene>
    <name evidence="11" type="ORF">JCM19235_5772</name>
</gene>
<evidence type="ECO:0000313" key="11">
    <source>
        <dbReference type="EMBL" id="GAL17223.1"/>
    </source>
</evidence>
<evidence type="ECO:0000256" key="7">
    <source>
        <dbReference type="ARBA" id="ARBA00022989"/>
    </source>
</evidence>
<dbReference type="Proteomes" id="UP000029228">
    <property type="component" value="Unassembled WGS sequence"/>
</dbReference>
<keyword evidence="12" id="KW-1185">Reference proteome</keyword>
<feature type="transmembrane region" description="Helical" evidence="9">
    <location>
        <begin position="13"/>
        <end position="40"/>
    </location>
</feature>